<organism evidence="1 2">
    <name type="scientific">Streptomyces olivaceiscleroticus</name>
    <dbReference type="NCBI Taxonomy" id="68245"/>
    <lineage>
        <taxon>Bacteria</taxon>
        <taxon>Bacillati</taxon>
        <taxon>Actinomycetota</taxon>
        <taxon>Actinomycetes</taxon>
        <taxon>Kitasatosporales</taxon>
        <taxon>Streptomycetaceae</taxon>
        <taxon>Streptomyces</taxon>
    </lineage>
</organism>
<sequence>MDIRETVGSFPDVTPLPGLRNAWRWSRSPGIEFNGALSSDGKRLLQLSATRDSYNEELAIAVLQFARSHESEFFTTNRHFDALGGFTPPDGYTHDTVAAVAPEVHEFYTVDDPDLTPHVTLVFPAHACEFSGKEDLREAFTRYRMMRLPHFDRQSQPFLKMRFINTKTGGRSEGTERGFAEPSRLFQELRDIEGGHSSIVEFENRHGKAWRVMWYDGWHIADWTTRSGEPRRIELDELLDFGRARLTE</sequence>
<gene>
    <name evidence="1" type="ORF">GCM10010361_22740</name>
</gene>
<comment type="caution">
    <text evidence="1">The sequence shown here is derived from an EMBL/GenBank/DDBJ whole genome shotgun (WGS) entry which is preliminary data.</text>
</comment>
<proteinExistence type="predicted"/>
<evidence type="ECO:0000313" key="1">
    <source>
        <dbReference type="EMBL" id="GAA0458155.1"/>
    </source>
</evidence>
<dbReference type="Proteomes" id="UP001500909">
    <property type="component" value="Unassembled WGS sequence"/>
</dbReference>
<reference evidence="1 2" key="1">
    <citation type="journal article" date="2019" name="Int. J. Syst. Evol. Microbiol.">
        <title>The Global Catalogue of Microorganisms (GCM) 10K type strain sequencing project: providing services to taxonomists for standard genome sequencing and annotation.</title>
        <authorList>
            <consortium name="The Broad Institute Genomics Platform"/>
            <consortium name="The Broad Institute Genome Sequencing Center for Infectious Disease"/>
            <person name="Wu L."/>
            <person name="Ma J."/>
        </authorList>
    </citation>
    <scope>NUCLEOTIDE SEQUENCE [LARGE SCALE GENOMIC DNA]</scope>
    <source>
        <strain evidence="1 2">JCM 4805</strain>
    </source>
</reference>
<dbReference type="RefSeq" id="WP_346094829.1">
    <property type="nucleotide sequence ID" value="NZ_BAAABY010000014.1"/>
</dbReference>
<protein>
    <submittedName>
        <fullName evidence="1">Uncharacterized protein</fullName>
    </submittedName>
</protein>
<name>A0ABN0ZT49_9ACTN</name>
<evidence type="ECO:0000313" key="2">
    <source>
        <dbReference type="Proteomes" id="UP001500909"/>
    </source>
</evidence>
<accession>A0ABN0ZT49</accession>
<keyword evidence="2" id="KW-1185">Reference proteome</keyword>
<dbReference type="EMBL" id="BAAABY010000014">
    <property type="protein sequence ID" value="GAA0458155.1"/>
    <property type="molecule type" value="Genomic_DNA"/>
</dbReference>